<proteinExistence type="predicted"/>
<name>A0ABU1V2A2_9GAMM</name>
<evidence type="ECO:0000313" key="3">
    <source>
        <dbReference type="EMBL" id="MDR7091575.1"/>
    </source>
</evidence>
<dbReference type="EMBL" id="JAVDVX010000007">
    <property type="protein sequence ID" value="MDR7091575.1"/>
    <property type="molecule type" value="Genomic_DNA"/>
</dbReference>
<keyword evidence="2" id="KW-1133">Transmembrane helix</keyword>
<dbReference type="Proteomes" id="UP001253595">
    <property type="component" value="Unassembled WGS sequence"/>
</dbReference>
<feature type="transmembrane region" description="Helical" evidence="2">
    <location>
        <begin position="6"/>
        <end position="31"/>
    </location>
</feature>
<keyword evidence="2" id="KW-0472">Membrane</keyword>
<evidence type="ECO:0008006" key="5">
    <source>
        <dbReference type="Google" id="ProtNLM"/>
    </source>
</evidence>
<comment type="caution">
    <text evidence="3">The sequence shown here is derived from an EMBL/GenBank/DDBJ whole genome shotgun (WGS) entry which is preliminary data.</text>
</comment>
<feature type="coiled-coil region" evidence="1">
    <location>
        <begin position="271"/>
        <end position="298"/>
    </location>
</feature>
<reference evidence="3 4" key="1">
    <citation type="submission" date="2023-07" db="EMBL/GenBank/DDBJ databases">
        <title>Sorghum-associated microbial communities from plants grown in Nebraska, USA.</title>
        <authorList>
            <person name="Schachtman D."/>
        </authorList>
    </citation>
    <scope>NUCLEOTIDE SEQUENCE [LARGE SCALE GENOMIC DNA]</scope>
    <source>
        <strain evidence="3 4">BE190</strain>
    </source>
</reference>
<evidence type="ECO:0000256" key="2">
    <source>
        <dbReference type="SAM" id="Phobius"/>
    </source>
</evidence>
<gene>
    <name evidence="3" type="ORF">J2X05_003610</name>
</gene>
<sequence length="671" mass="77614">METVISFTTLLLGEISLVLIIALFFSIRYNFKQKALLKRLIEKYKEVKSEQKTAESEKAKFYADKKAEHQQSIVEYFELSLSDSLQRYGKNTGSHLPHLDSNHSFSARVAALRSLYLTAEKEVFEERGITHAGWGLFERKLADIVRWQDKKDTQRQEIKDNRLRLMQDRLDSLKGIHEKNAQLQEKVERLLKSERKLKQYQLESQQTINNLQYMLEQLKQLSPIANPASAPSENNRIAIDMIRELKTYKTNFSAEIKEKMDTYMNMLEVELMKSDNYIGSLKKELKEAKNQATNYAIMLRDARIDEKGNSLNNGESITNSDEMAMPSDQKNIIAEVKQLRENNRIQRDLILKMEHEIQILKNSVNPDDTIEVREEKAKEILRLERIVKECQGCIDTLESEVDHLYSQLQERVESATEHLDKTDNEYTSEELTMLTKELEQTIAHYQQLHAINRLILELMKCETLSSISKQILQFIKDFTAPIGFSIHSELGKDEYFPGDLFNDSTIDLVKSPSMTESLIHLDEGTLFIFSKIHLMHLNIPEQDGYPILETSLQGLVKAADECIKHIEAHKSTKNFAHETNLWVETVKSSLSNIDIQYASQAEENRKTFNNFIAEMRKAYPLLDLHGPGAIVLDNAINEYEERMHLLLSSSDVIDHEISSLLENMKKLKITH</sequence>
<keyword evidence="2" id="KW-0812">Transmembrane</keyword>
<keyword evidence="4" id="KW-1185">Reference proteome</keyword>
<protein>
    <recommendedName>
        <fullName evidence="5">Chromosome partition protein Smc</fullName>
    </recommendedName>
</protein>
<organism evidence="3 4">
    <name type="scientific">Cellvibrio fibrivorans</name>
    <dbReference type="NCBI Taxonomy" id="126350"/>
    <lineage>
        <taxon>Bacteria</taxon>
        <taxon>Pseudomonadati</taxon>
        <taxon>Pseudomonadota</taxon>
        <taxon>Gammaproteobacteria</taxon>
        <taxon>Cellvibrionales</taxon>
        <taxon>Cellvibrionaceae</taxon>
        <taxon>Cellvibrio</taxon>
    </lineage>
</organism>
<evidence type="ECO:0000313" key="4">
    <source>
        <dbReference type="Proteomes" id="UP001253595"/>
    </source>
</evidence>
<evidence type="ECO:0000256" key="1">
    <source>
        <dbReference type="SAM" id="Coils"/>
    </source>
</evidence>
<dbReference type="RefSeq" id="WP_310075015.1">
    <property type="nucleotide sequence ID" value="NZ_JAVDVX010000007.1"/>
</dbReference>
<accession>A0ABU1V2A2</accession>
<feature type="coiled-coil region" evidence="1">
    <location>
        <begin position="173"/>
        <end position="210"/>
    </location>
</feature>
<keyword evidence="1" id="KW-0175">Coiled coil</keyword>